<dbReference type="EMBL" id="JADILZ010000054">
    <property type="protein sequence ID" value="MBO8478451.1"/>
    <property type="molecule type" value="Genomic_DNA"/>
</dbReference>
<evidence type="ECO:0000256" key="3">
    <source>
        <dbReference type="ARBA" id="ARBA00023014"/>
    </source>
</evidence>
<dbReference type="PROSITE" id="PS00198">
    <property type="entry name" value="4FE4S_FER_1"/>
    <property type="match status" value="1"/>
</dbReference>
<accession>A0A9D9IUV2</accession>
<dbReference type="Pfam" id="PF12838">
    <property type="entry name" value="Fer4_7"/>
    <property type="match status" value="1"/>
</dbReference>
<name>A0A9D9IUV2_9BACT</name>
<dbReference type="SUPFAM" id="SSF54862">
    <property type="entry name" value="4Fe-4S ferredoxins"/>
    <property type="match status" value="1"/>
</dbReference>
<evidence type="ECO:0000313" key="5">
    <source>
        <dbReference type="EMBL" id="MBO8478451.1"/>
    </source>
</evidence>
<dbReference type="PANTHER" id="PTHR31332">
    <property type="entry name" value="7-HYDROXYMETHYL CHLOROPHYLL A REDUCTASE, CHLOROPLASTIC"/>
    <property type="match status" value="1"/>
</dbReference>
<dbReference type="GO" id="GO:0051536">
    <property type="term" value="F:iron-sulfur cluster binding"/>
    <property type="evidence" value="ECO:0007669"/>
    <property type="project" value="UniProtKB-KW"/>
</dbReference>
<reference evidence="5" key="1">
    <citation type="submission" date="2020-10" db="EMBL/GenBank/DDBJ databases">
        <authorList>
            <person name="Gilroy R."/>
        </authorList>
    </citation>
    <scope>NUCLEOTIDE SEQUENCE</scope>
    <source>
        <strain evidence="5">2478</strain>
    </source>
</reference>
<dbReference type="GO" id="GO:0046872">
    <property type="term" value="F:metal ion binding"/>
    <property type="evidence" value="ECO:0007669"/>
    <property type="project" value="UniProtKB-KW"/>
</dbReference>
<sequence length="416" mass="47629">MGNVSSTIENTLCTGCGVCEDVCPVHAITIVKKQGIFIPEINEKQCLSPKCGKCLKVCPGIGINLKELSNSLFTENQVVSDTYIGNYISLYSGYSLDADIRFHSASGGLLSQFLVYLLDKRIVDGVVVTSFSEEDKTRPVSYIARTKEDVIKARSSKYCPVSLNNIVNEIVGTDGKYIIVGLPCHIQGFRKRTLIDKRLKERISGYFAIYCSSNRTFNAQEYLFRKYNVRRDDISYFAYRDNGCLGNLVIETYKGRKEEPYTDYYPKLRSFFKPRRCLSCIDHYGELADVCFGDIHIYPYSEDKIGINSCIVRTSRYKILLEQAVRDGYIYLQDLDPYTLNESQKTMLYPKKVKAKALMNIDRILGRQTVRYDDPVLEKCKPKLKDYLSVFITNIQRFIGSHPSLWFLIDLSNKNR</sequence>
<organism evidence="5 6">
    <name type="scientific">Candidatus Cryptobacteroides excrementipullorum</name>
    <dbReference type="NCBI Taxonomy" id="2840761"/>
    <lineage>
        <taxon>Bacteria</taxon>
        <taxon>Pseudomonadati</taxon>
        <taxon>Bacteroidota</taxon>
        <taxon>Bacteroidia</taxon>
        <taxon>Bacteroidales</taxon>
        <taxon>Candidatus Cryptobacteroides</taxon>
    </lineage>
</organism>
<evidence type="ECO:0000256" key="2">
    <source>
        <dbReference type="ARBA" id="ARBA00023004"/>
    </source>
</evidence>
<feature type="domain" description="4Fe-4S ferredoxin-type" evidence="4">
    <location>
        <begin position="37"/>
        <end position="68"/>
    </location>
</feature>
<dbReference type="InterPro" id="IPR017896">
    <property type="entry name" value="4Fe4S_Fe-S-bd"/>
</dbReference>
<evidence type="ECO:0000313" key="6">
    <source>
        <dbReference type="Proteomes" id="UP000823771"/>
    </source>
</evidence>
<feature type="domain" description="4Fe-4S ferredoxin-type" evidence="4">
    <location>
        <begin position="4"/>
        <end position="33"/>
    </location>
</feature>
<dbReference type="PANTHER" id="PTHR31332:SF0">
    <property type="entry name" value="7-HYDROXYMETHYL CHLOROPHYLL A REDUCTASE, CHLOROPLASTIC"/>
    <property type="match status" value="1"/>
</dbReference>
<keyword evidence="3" id="KW-0411">Iron-sulfur</keyword>
<dbReference type="GO" id="GO:0052592">
    <property type="term" value="F:oxidoreductase activity, acting on CH or CH2 groups, with an iron-sulfur protein as acceptor"/>
    <property type="evidence" value="ECO:0007669"/>
    <property type="project" value="TreeGrafter"/>
</dbReference>
<dbReference type="Proteomes" id="UP000823771">
    <property type="component" value="Unassembled WGS sequence"/>
</dbReference>
<dbReference type="Pfam" id="PF04432">
    <property type="entry name" value="FrhB_FdhB_C"/>
    <property type="match status" value="1"/>
</dbReference>
<dbReference type="PROSITE" id="PS51379">
    <property type="entry name" value="4FE4S_FER_2"/>
    <property type="match status" value="2"/>
</dbReference>
<evidence type="ECO:0000259" key="4">
    <source>
        <dbReference type="PROSITE" id="PS51379"/>
    </source>
</evidence>
<keyword evidence="2" id="KW-0408">Iron</keyword>
<comment type="caution">
    <text evidence="5">The sequence shown here is derived from an EMBL/GenBank/DDBJ whole genome shotgun (WGS) entry which is preliminary data.</text>
</comment>
<gene>
    <name evidence="5" type="ORF">IAB80_06165</name>
</gene>
<evidence type="ECO:0000256" key="1">
    <source>
        <dbReference type="ARBA" id="ARBA00022723"/>
    </source>
</evidence>
<dbReference type="Pfam" id="PF04422">
    <property type="entry name" value="FrhB_FdhB_N"/>
    <property type="match status" value="1"/>
</dbReference>
<proteinExistence type="predicted"/>
<reference evidence="5" key="2">
    <citation type="journal article" date="2021" name="PeerJ">
        <title>Extensive microbial diversity within the chicken gut microbiome revealed by metagenomics and culture.</title>
        <authorList>
            <person name="Gilroy R."/>
            <person name="Ravi A."/>
            <person name="Getino M."/>
            <person name="Pursley I."/>
            <person name="Horton D.L."/>
            <person name="Alikhan N.F."/>
            <person name="Baker D."/>
            <person name="Gharbi K."/>
            <person name="Hall N."/>
            <person name="Watson M."/>
            <person name="Adriaenssens E.M."/>
            <person name="Foster-Nyarko E."/>
            <person name="Jarju S."/>
            <person name="Secka A."/>
            <person name="Antonio M."/>
            <person name="Oren A."/>
            <person name="Chaudhuri R.R."/>
            <person name="La Ragione R."/>
            <person name="Hildebrand F."/>
            <person name="Pallen M.J."/>
        </authorList>
    </citation>
    <scope>NUCLEOTIDE SEQUENCE</scope>
    <source>
        <strain evidence="5">2478</strain>
    </source>
</reference>
<dbReference type="InterPro" id="IPR007516">
    <property type="entry name" value="Co_F420_Hydgase/DH_bsu_N"/>
</dbReference>
<dbReference type="InterPro" id="IPR045220">
    <property type="entry name" value="FRHB/FDHB/HCAR-like"/>
</dbReference>
<keyword evidence="1" id="KW-0479">Metal-binding</keyword>
<protein>
    <submittedName>
        <fullName evidence="5">Coenzyme F420 hydrogenase/dehydrogenase, beta subunit C-terminal domain</fullName>
    </submittedName>
</protein>
<dbReference type="Gene3D" id="3.30.70.20">
    <property type="match status" value="1"/>
</dbReference>
<dbReference type="InterPro" id="IPR017900">
    <property type="entry name" value="4Fe4S_Fe_S_CS"/>
</dbReference>
<dbReference type="AlphaFoldDB" id="A0A9D9IUV2"/>
<dbReference type="InterPro" id="IPR007525">
    <property type="entry name" value="FrhB_FdhB_C"/>
</dbReference>